<protein>
    <recommendedName>
        <fullName evidence="5">Plasmid transfer protein</fullName>
    </recommendedName>
</protein>
<feature type="transmembrane region" description="Helical" evidence="2">
    <location>
        <begin position="26"/>
        <end position="47"/>
    </location>
</feature>
<dbReference type="Proteomes" id="UP001554567">
    <property type="component" value="Unassembled WGS sequence"/>
</dbReference>
<keyword evidence="2" id="KW-1133">Transmembrane helix</keyword>
<name>A0ABV3N6T8_9GAMM</name>
<dbReference type="Gene3D" id="1.10.287.1490">
    <property type="match status" value="1"/>
</dbReference>
<proteinExistence type="predicted"/>
<evidence type="ECO:0000256" key="2">
    <source>
        <dbReference type="SAM" id="Phobius"/>
    </source>
</evidence>
<reference evidence="3 4" key="1">
    <citation type="submission" date="2024-07" db="EMBL/GenBank/DDBJ databases">
        <authorList>
            <person name="Dulla G.F.J."/>
            <person name="Delorm J.G."/>
        </authorList>
    </citation>
    <scope>NUCLEOTIDE SEQUENCE [LARGE SCALE GENOMIC DNA]</scope>
    <source>
        <strain evidence="3 4">JGD 233</strain>
    </source>
</reference>
<feature type="compositionally biased region" description="Polar residues" evidence="1">
    <location>
        <begin position="151"/>
        <end position="160"/>
    </location>
</feature>
<gene>
    <name evidence="3" type="ORF">ABW286_20610</name>
</gene>
<keyword evidence="2" id="KW-0812">Transmembrane</keyword>
<organism evidence="3 4">
    <name type="scientific">Erwinia papayae</name>
    <dbReference type="NCBI Taxonomy" id="206499"/>
    <lineage>
        <taxon>Bacteria</taxon>
        <taxon>Pseudomonadati</taxon>
        <taxon>Pseudomonadota</taxon>
        <taxon>Gammaproteobacteria</taxon>
        <taxon>Enterobacterales</taxon>
        <taxon>Erwiniaceae</taxon>
        <taxon>Erwinia</taxon>
    </lineage>
</organism>
<evidence type="ECO:0000313" key="4">
    <source>
        <dbReference type="Proteomes" id="UP001554567"/>
    </source>
</evidence>
<evidence type="ECO:0000256" key="1">
    <source>
        <dbReference type="SAM" id="MobiDB-lite"/>
    </source>
</evidence>
<dbReference type="EMBL" id="JBFKZN010000014">
    <property type="protein sequence ID" value="MEW5291548.1"/>
    <property type="molecule type" value="Genomic_DNA"/>
</dbReference>
<evidence type="ECO:0000313" key="3">
    <source>
        <dbReference type="EMBL" id="MEW5291548.1"/>
    </source>
</evidence>
<accession>A0ABV3N6T8</accession>
<comment type="caution">
    <text evidence="3">The sequence shown here is derived from an EMBL/GenBank/DDBJ whole genome shotgun (WGS) entry which is preliminary data.</text>
</comment>
<evidence type="ECO:0008006" key="5">
    <source>
        <dbReference type="Google" id="ProtNLM"/>
    </source>
</evidence>
<feature type="region of interest" description="Disordered" evidence="1">
    <location>
        <begin position="143"/>
        <end position="174"/>
    </location>
</feature>
<keyword evidence="2" id="KW-0472">Membrane</keyword>
<dbReference type="RefSeq" id="WP_367168560.1">
    <property type="nucleotide sequence ID" value="NZ_JBFKZN010000014.1"/>
</dbReference>
<keyword evidence="4" id="KW-1185">Reference proteome</keyword>
<sequence>MSQQHPVSAEDTAPVKKSGWRSGRRLVWTATAGVVLAGSIAFGYSAFSLAISDLDGRLSRLESQRHTVASVETVSALQSEVEALSSGLHDAQKNLADLHTQVGVALKRAGEDTAQRQSLNDLRDAMQGQENRLNALTDQLSTLKKAATQAAPRSTPSEQSGPAAKKPRPADTRRPAAAVRMAGHAPFVLTGVERRGSTSWAAVAPRGYRSLSEVTLVGEGEAIAGWTLVGTGDAQATFRVNGRLAVLRAQQE</sequence>